<dbReference type="InterPro" id="IPR001451">
    <property type="entry name" value="Hexapep"/>
</dbReference>
<dbReference type="GO" id="GO:0016746">
    <property type="term" value="F:acyltransferase activity"/>
    <property type="evidence" value="ECO:0007669"/>
    <property type="project" value="UniProtKB-KW"/>
</dbReference>
<comment type="caution">
    <text evidence="5">The sequence shown here is derived from an EMBL/GenBank/DDBJ whole genome shotgun (WGS) entry which is preliminary data.</text>
</comment>
<dbReference type="InterPro" id="IPR050179">
    <property type="entry name" value="Trans_hexapeptide_repeat"/>
</dbReference>
<dbReference type="RefSeq" id="WP_081170119.1">
    <property type="nucleotide sequence ID" value="NZ_LWBP01000225.1"/>
</dbReference>
<accession>A0A1V9EV12</accession>
<dbReference type="SUPFAM" id="SSF51161">
    <property type="entry name" value="Trimeric LpxA-like enzymes"/>
    <property type="match status" value="1"/>
</dbReference>
<keyword evidence="6" id="KW-1185">Reference proteome</keyword>
<dbReference type="Gene3D" id="2.160.10.10">
    <property type="entry name" value="Hexapeptide repeat proteins"/>
    <property type="match status" value="1"/>
</dbReference>
<evidence type="ECO:0000256" key="3">
    <source>
        <dbReference type="ARBA" id="ARBA00022737"/>
    </source>
</evidence>
<name>A0A1V9EV12_9BACT</name>
<organism evidence="5 6">
    <name type="scientific">Niastella populi</name>
    <dbReference type="NCBI Taxonomy" id="550983"/>
    <lineage>
        <taxon>Bacteria</taxon>
        <taxon>Pseudomonadati</taxon>
        <taxon>Bacteroidota</taxon>
        <taxon>Chitinophagia</taxon>
        <taxon>Chitinophagales</taxon>
        <taxon>Chitinophagaceae</taxon>
        <taxon>Niastella</taxon>
    </lineage>
</organism>
<dbReference type="InterPro" id="IPR018357">
    <property type="entry name" value="Hexapep_transf_CS"/>
</dbReference>
<keyword evidence="4" id="KW-0012">Acyltransferase</keyword>
<evidence type="ECO:0000256" key="4">
    <source>
        <dbReference type="ARBA" id="ARBA00023315"/>
    </source>
</evidence>
<reference evidence="6" key="1">
    <citation type="submission" date="2016-04" db="EMBL/GenBank/DDBJ databases">
        <authorList>
            <person name="Chen L."/>
            <person name="Zhuang W."/>
            <person name="Wang G."/>
        </authorList>
    </citation>
    <scope>NUCLEOTIDE SEQUENCE [LARGE SCALE GENOMIC DNA]</scope>
    <source>
        <strain evidence="6">208</strain>
    </source>
</reference>
<keyword evidence="3" id="KW-0677">Repeat</keyword>
<proteinExistence type="inferred from homology"/>
<comment type="similarity">
    <text evidence="1">Belongs to the transferase hexapeptide repeat family.</text>
</comment>
<dbReference type="PANTHER" id="PTHR43300:SF4">
    <property type="entry name" value="ACYL-[ACYL-CARRIER-PROTEIN]--UDP-N-ACETYLGLUCOSAMINE O-ACYLTRANSFERASE"/>
    <property type="match status" value="1"/>
</dbReference>
<keyword evidence="2 5" id="KW-0808">Transferase</keyword>
<gene>
    <name evidence="5" type="ORF">A4R26_30575</name>
</gene>
<dbReference type="Proteomes" id="UP000192276">
    <property type="component" value="Unassembled WGS sequence"/>
</dbReference>
<dbReference type="AlphaFoldDB" id="A0A1V9EV12"/>
<protein>
    <submittedName>
        <fullName evidence="5">Hexapeptide transferase</fullName>
    </submittedName>
</protein>
<dbReference type="PANTHER" id="PTHR43300">
    <property type="entry name" value="ACETYLTRANSFERASE"/>
    <property type="match status" value="1"/>
</dbReference>
<evidence type="ECO:0000313" key="5">
    <source>
        <dbReference type="EMBL" id="OQP49862.1"/>
    </source>
</evidence>
<evidence type="ECO:0000256" key="2">
    <source>
        <dbReference type="ARBA" id="ARBA00022679"/>
    </source>
</evidence>
<sequence length="198" mass="21281">MPLDFFIHESAIADAGSQIGKGTRIWHFCHLMPGSVVGANCNIGQNVFIDNNVVIGNGVKIQNNVSVYNGVVIEDGAFLGPSMVFTNVINPRSFIERKDEFKTTIVRKGATIGANATIVCGVEIGAYSLIGAGSVITKSVPAYALMVGNPARQIGWVSEEGHRLDFNEVGVAFCEKEKQQYSLIDGSVQKGLKKFSKT</sequence>
<dbReference type="STRING" id="550983.A4R26_30575"/>
<dbReference type="PROSITE" id="PS00101">
    <property type="entry name" value="HEXAPEP_TRANSFERASES"/>
    <property type="match status" value="1"/>
</dbReference>
<dbReference type="CDD" id="cd03358">
    <property type="entry name" value="LbH_WxcM_N_like"/>
    <property type="match status" value="1"/>
</dbReference>
<evidence type="ECO:0000313" key="6">
    <source>
        <dbReference type="Proteomes" id="UP000192276"/>
    </source>
</evidence>
<dbReference type="EMBL" id="LWBP01000225">
    <property type="protein sequence ID" value="OQP49862.1"/>
    <property type="molecule type" value="Genomic_DNA"/>
</dbReference>
<dbReference type="InterPro" id="IPR011004">
    <property type="entry name" value="Trimer_LpxA-like_sf"/>
</dbReference>
<evidence type="ECO:0000256" key="1">
    <source>
        <dbReference type="ARBA" id="ARBA00007274"/>
    </source>
</evidence>
<dbReference type="Pfam" id="PF00132">
    <property type="entry name" value="Hexapep"/>
    <property type="match status" value="3"/>
</dbReference>
<dbReference type="OrthoDB" id="9801697at2"/>